<feature type="transmembrane region" description="Helical" evidence="2">
    <location>
        <begin position="7"/>
        <end position="29"/>
    </location>
</feature>
<dbReference type="InterPro" id="IPR045584">
    <property type="entry name" value="Pilin-like"/>
</dbReference>
<dbReference type="InterPro" id="IPR000983">
    <property type="entry name" value="Bac_GSPG_pilin"/>
</dbReference>
<sequence>MRKGLTLMELLTVISILATLAALMFPIYINLRTRTDITICADQLRQIGIALKMYARDYGDDTPYGMPFYWGLLYPNYIRNRDILICPTFRKIGTPVVEALNNLFQQHPAYKIYGGTWVSYFSVLPRSLDESAKNPSSSIWISFSEIYAKRADNIPVGFCYVHKYGCPESNLDFYYIAKIYSLNCHAAANPSAPILILRWSGTVNAVYRDRADILVMLIDY</sequence>
<proteinExistence type="predicted"/>
<keyword evidence="2" id="KW-0472">Membrane</keyword>
<dbReference type="InterPro" id="IPR012902">
    <property type="entry name" value="N_methyl_site"/>
</dbReference>
<name>A0ABT2EMV2_9BACT</name>
<evidence type="ECO:0000256" key="2">
    <source>
        <dbReference type="SAM" id="Phobius"/>
    </source>
</evidence>
<reference evidence="3 4" key="1">
    <citation type="submission" date="2022-08" db="EMBL/GenBank/DDBJ databases">
        <title>Bacterial and archaeal communities from various locations to study Microbial Dark Matter (Phase II).</title>
        <authorList>
            <person name="Stepanauskas R."/>
        </authorList>
    </citation>
    <scope>NUCLEOTIDE SEQUENCE [LARGE SCALE GENOMIC DNA]</scope>
    <source>
        <strain evidence="3 4">PD1</strain>
    </source>
</reference>
<dbReference type="Gene3D" id="3.30.700.10">
    <property type="entry name" value="Glycoprotein, Type 4 Pilin"/>
    <property type="match status" value="1"/>
</dbReference>
<dbReference type="RefSeq" id="WP_259094797.1">
    <property type="nucleotide sequence ID" value="NZ_CP130454.1"/>
</dbReference>
<keyword evidence="2" id="KW-0812">Transmembrane</keyword>
<evidence type="ECO:0000313" key="4">
    <source>
        <dbReference type="Proteomes" id="UP001204798"/>
    </source>
</evidence>
<evidence type="ECO:0000256" key="1">
    <source>
        <dbReference type="ARBA" id="ARBA00022481"/>
    </source>
</evidence>
<dbReference type="Proteomes" id="UP001204798">
    <property type="component" value="Unassembled WGS sequence"/>
</dbReference>
<keyword evidence="4" id="KW-1185">Reference proteome</keyword>
<evidence type="ECO:0000313" key="3">
    <source>
        <dbReference type="EMBL" id="MCS3918761.1"/>
    </source>
</evidence>
<dbReference type="EMBL" id="JANUCP010000002">
    <property type="protein sequence ID" value="MCS3918761.1"/>
    <property type="molecule type" value="Genomic_DNA"/>
</dbReference>
<dbReference type="NCBIfam" id="TIGR02532">
    <property type="entry name" value="IV_pilin_GFxxxE"/>
    <property type="match status" value="1"/>
</dbReference>
<dbReference type="SUPFAM" id="SSF54523">
    <property type="entry name" value="Pili subunits"/>
    <property type="match status" value="1"/>
</dbReference>
<organism evidence="3 4">
    <name type="scientific">Candidatus Fervidibacter sacchari</name>
    <dbReference type="NCBI Taxonomy" id="1448929"/>
    <lineage>
        <taxon>Bacteria</taxon>
        <taxon>Candidatus Fervidibacterota</taxon>
        <taxon>Candidatus Fervidibacter</taxon>
    </lineage>
</organism>
<gene>
    <name evidence="3" type="ORF">M2350_001161</name>
</gene>
<keyword evidence="2" id="KW-1133">Transmembrane helix</keyword>
<dbReference type="PRINTS" id="PR00813">
    <property type="entry name" value="BCTERIALGSPG"/>
</dbReference>
<accession>A0ABT2EMV2</accession>
<comment type="caution">
    <text evidence="3">The sequence shown here is derived from an EMBL/GenBank/DDBJ whole genome shotgun (WGS) entry which is preliminary data.</text>
</comment>
<keyword evidence="1" id="KW-0488">Methylation</keyword>
<protein>
    <submittedName>
        <fullName evidence="3">Prepilin-type N-terminal cleavage/methylation domain-containing protein</fullName>
    </submittedName>
</protein>